<reference evidence="2 3" key="1">
    <citation type="submission" date="2023-08" db="EMBL/GenBank/DDBJ databases">
        <title>The draft genome sequence of Paracraurococcus sp. LOR1-02.</title>
        <authorList>
            <person name="Kingkaew E."/>
            <person name="Tanasupawat S."/>
        </authorList>
    </citation>
    <scope>NUCLEOTIDE SEQUENCE [LARGE SCALE GENOMIC DNA]</scope>
    <source>
        <strain evidence="2 3">LOR1-02</strain>
    </source>
</reference>
<evidence type="ECO:0000256" key="1">
    <source>
        <dbReference type="SAM" id="MobiDB-lite"/>
    </source>
</evidence>
<evidence type="ECO:0000313" key="3">
    <source>
        <dbReference type="Proteomes" id="UP001243009"/>
    </source>
</evidence>
<keyword evidence="3" id="KW-1185">Reference proteome</keyword>
<dbReference type="RefSeq" id="WP_305108350.1">
    <property type="nucleotide sequence ID" value="NZ_JAUTWS010000094.1"/>
</dbReference>
<sequence>MLEDKHNALHELTAAVRDDLARAAQTGGASLLASRDAGVKIAKAKKMLVGTFRSWCSNELCITYSWAYKLVRLAAQWDDVGPARSWAATKGQPETYTVEGTLKQIGDWRRAPDGGNGGAVADVESAPARPQRESPAARTRRALRAMNARRALLERRLVEAGAEVPPLSAEEADAIRIADEITDKTDDANAHSPDSQPVAAPIIEDDAQSVREVVATLEDACASADERIRADIRLRFLAQRHCVSVPTLLARLGRSMPVLPLPAPAASASKDADGRVVIRWAQHRIVGQAARRDGPDSSLGRSTQMP</sequence>
<organism evidence="2 3">
    <name type="scientific">Paracraurococcus lichenis</name>
    <dbReference type="NCBI Taxonomy" id="3064888"/>
    <lineage>
        <taxon>Bacteria</taxon>
        <taxon>Pseudomonadati</taxon>
        <taxon>Pseudomonadota</taxon>
        <taxon>Alphaproteobacteria</taxon>
        <taxon>Acetobacterales</taxon>
        <taxon>Roseomonadaceae</taxon>
        <taxon>Paracraurococcus</taxon>
    </lineage>
</organism>
<protein>
    <submittedName>
        <fullName evidence="2">Uncharacterized protein</fullName>
    </submittedName>
</protein>
<dbReference type="Proteomes" id="UP001243009">
    <property type="component" value="Unassembled WGS sequence"/>
</dbReference>
<accession>A0ABT9EBD7</accession>
<comment type="caution">
    <text evidence="2">The sequence shown here is derived from an EMBL/GenBank/DDBJ whole genome shotgun (WGS) entry which is preliminary data.</text>
</comment>
<proteinExistence type="predicted"/>
<feature type="region of interest" description="Disordered" evidence="1">
    <location>
        <begin position="107"/>
        <end position="140"/>
    </location>
</feature>
<gene>
    <name evidence="2" type="ORF">Q7A36_34535</name>
</gene>
<dbReference type="EMBL" id="JAUTWS010000094">
    <property type="protein sequence ID" value="MDO9713494.1"/>
    <property type="molecule type" value="Genomic_DNA"/>
</dbReference>
<evidence type="ECO:0000313" key="2">
    <source>
        <dbReference type="EMBL" id="MDO9713494.1"/>
    </source>
</evidence>
<name>A0ABT9EBD7_9PROT</name>